<accession>A0A0A9HJT0</accession>
<reference evidence="2" key="2">
    <citation type="journal article" date="2015" name="Data Brief">
        <title>Shoot transcriptome of the giant reed, Arundo donax.</title>
        <authorList>
            <person name="Barrero R.A."/>
            <person name="Guerrero F.D."/>
            <person name="Moolhuijzen P."/>
            <person name="Goolsby J.A."/>
            <person name="Tidwell J."/>
            <person name="Bellgard S.E."/>
            <person name="Bellgard M.I."/>
        </authorList>
    </citation>
    <scope>NUCLEOTIDE SEQUENCE</scope>
    <source>
        <tissue evidence="2">Shoot tissue taken approximately 20 cm above the soil surface</tissue>
    </source>
</reference>
<protein>
    <submittedName>
        <fullName evidence="2">Uncharacterized protein</fullName>
    </submittedName>
</protein>
<dbReference type="EMBL" id="GBRH01162805">
    <property type="protein sequence ID" value="JAE35091.1"/>
    <property type="molecule type" value="Transcribed_RNA"/>
</dbReference>
<feature type="compositionally biased region" description="Polar residues" evidence="1">
    <location>
        <begin position="13"/>
        <end position="31"/>
    </location>
</feature>
<dbReference type="AlphaFoldDB" id="A0A0A9HJT0"/>
<evidence type="ECO:0000256" key="1">
    <source>
        <dbReference type="SAM" id="MobiDB-lite"/>
    </source>
</evidence>
<organism evidence="2">
    <name type="scientific">Arundo donax</name>
    <name type="common">Giant reed</name>
    <name type="synonym">Donax arundinaceus</name>
    <dbReference type="NCBI Taxonomy" id="35708"/>
    <lineage>
        <taxon>Eukaryota</taxon>
        <taxon>Viridiplantae</taxon>
        <taxon>Streptophyta</taxon>
        <taxon>Embryophyta</taxon>
        <taxon>Tracheophyta</taxon>
        <taxon>Spermatophyta</taxon>
        <taxon>Magnoliopsida</taxon>
        <taxon>Liliopsida</taxon>
        <taxon>Poales</taxon>
        <taxon>Poaceae</taxon>
        <taxon>PACMAD clade</taxon>
        <taxon>Arundinoideae</taxon>
        <taxon>Arundineae</taxon>
        <taxon>Arundo</taxon>
    </lineage>
</organism>
<name>A0A0A9HJT0_ARUDO</name>
<sequence length="31" mass="3664">MEAPSEGCKARQWKTNSRLNQNNKFTDNYCE</sequence>
<evidence type="ECO:0000313" key="2">
    <source>
        <dbReference type="EMBL" id="JAE35091.1"/>
    </source>
</evidence>
<feature type="region of interest" description="Disordered" evidence="1">
    <location>
        <begin position="1"/>
        <end position="31"/>
    </location>
</feature>
<proteinExistence type="predicted"/>
<reference evidence="2" key="1">
    <citation type="submission" date="2014-09" db="EMBL/GenBank/DDBJ databases">
        <authorList>
            <person name="Magalhaes I.L.F."/>
            <person name="Oliveira U."/>
            <person name="Santos F.R."/>
            <person name="Vidigal T.H.D.A."/>
            <person name="Brescovit A.D."/>
            <person name="Santos A.J."/>
        </authorList>
    </citation>
    <scope>NUCLEOTIDE SEQUENCE</scope>
    <source>
        <tissue evidence="2">Shoot tissue taken approximately 20 cm above the soil surface</tissue>
    </source>
</reference>